<dbReference type="Gene3D" id="1.10.10.10">
    <property type="entry name" value="Winged helix-like DNA-binding domain superfamily/Winged helix DNA-binding domain"/>
    <property type="match status" value="1"/>
</dbReference>
<sequence length="223" mass="26313">MPSVSNPRTNTRAEEVAKKLKGIERYNPNCRPMLEEYVQYQIENRFYDFDANMALLKMYQFDPSYFQADKVADILLLALTNLPKPDLLLCKYLLDTQKCQENSRIVETLQFAELLESCRFQDFWEQLERASVRIPGFEDRIRDFICQTINRTYQTINRQELQSALGRLYSNNEFEALIKARGWKVAGDDVNFIWIANHEENIKSRNIVEKIKFEHVAPVMNII</sequence>
<dbReference type="InterPro" id="IPR016024">
    <property type="entry name" value="ARM-type_fold"/>
</dbReference>
<evidence type="ECO:0000259" key="6">
    <source>
        <dbReference type="PROSITE" id="PS50250"/>
    </source>
</evidence>
<evidence type="ECO:0000313" key="10">
    <source>
        <dbReference type="EMBL" id="CAF2080028.1"/>
    </source>
</evidence>
<evidence type="ECO:0000256" key="1">
    <source>
        <dbReference type="ARBA" id="ARBA00022490"/>
    </source>
</evidence>
<dbReference type="EMBL" id="CAJNRG010005709">
    <property type="protein sequence ID" value="CAF2080028.1"/>
    <property type="molecule type" value="Genomic_DNA"/>
</dbReference>
<evidence type="ECO:0000313" key="17">
    <source>
        <dbReference type="Proteomes" id="UP000663866"/>
    </source>
</evidence>
<dbReference type="InterPro" id="IPR036388">
    <property type="entry name" value="WH-like_DNA-bd_sf"/>
</dbReference>
<dbReference type="GO" id="GO:0043022">
    <property type="term" value="F:ribosome binding"/>
    <property type="evidence" value="ECO:0007669"/>
    <property type="project" value="InterPro"/>
</dbReference>
<dbReference type="Proteomes" id="UP000663856">
    <property type="component" value="Unassembled WGS sequence"/>
</dbReference>
<dbReference type="InterPro" id="IPR036390">
    <property type="entry name" value="WH_DNA-bd_sf"/>
</dbReference>
<dbReference type="EMBL" id="CAJNOV010018436">
    <property type="protein sequence ID" value="CAF1619852.1"/>
    <property type="molecule type" value="Genomic_DNA"/>
</dbReference>
<dbReference type="EMBL" id="CAJOBG010006616">
    <property type="protein sequence ID" value="CAF4192262.1"/>
    <property type="molecule type" value="Genomic_DNA"/>
</dbReference>
<protein>
    <recommendedName>
        <fullName evidence="5">Eukaryotic translation initiation factor 3 subunit K</fullName>
        <shortName evidence="5">eIF3k</shortName>
    </recommendedName>
    <alternativeName>
        <fullName evidence="5">eIF-3 p25</fullName>
    </alternativeName>
</protein>
<keyword evidence="2 5" id="KW-0396">Initiation factor</keyword>
<evidence type="ECO:0000313" key="16">
    <source>
        <dbReference type="Proteomes" id="UP000663834"/>
    </source>
</evidence>
<comment type="caution">
    <text evidence="7">The sequence shown here is derived from an EMBL/GenBank/DDBJ whole genome shotgun (WGS) entry which is preliminary data.</text>
</comment>
<dbReference type="Proteomes" id="UP000663887">
    <property type="component" value="Unassembled WGS sequence"/>
</dbReference>
<name>A0A815QQ23_9BILA</name>
<comment type="subcellular location">
    <subcellularLocation>
        <location evidence="5">Cytoplasm</location>
    </subcellularLocation>
</comment>
<dbReference type="SUPFAM" id="SSF46785">
    <property type="entry name" value="Winged helix' DNA-binding domain"/>
    <property type="match status" value="1"/>
</dbReference>
<dbReference type="EMBL" id="CAJNOW010005847">
    <property type="protein sequence ID" value="CAF1466220.1"/>
    <property type="molecule type" value="Genomic_DNA"/>
</dbReference>
<dbReference type="EMBL" id="CAJOBF010000427">
    <property type="protein sequence ID" value="CAF3816092.1"/>
    <property type="molecule type" value="Genomic_DNA"/>
</dbReference>
<keyword evidence="3 5" id="KW-0648">Protein biosynthesis</keyword>
<dbReference type="GO" id="GO:0016282">
    <property type="term" value="C:eukaryotic 43S preinitiation complex"/>
    <property type="evidence" value="ECO:0007669"/>
    <property type="project" value="UniProtKB-UniRule"/>
</dbReference>
<dbReference type="EMBL" id="CAJOBI010003292">
    <property type="protein sequence ID" value="CAF3963365.1"/>
    <property type="molecule type" value="Genomic_DNA"/>
</dbReference>
<comment type="function">
    <text evidence="4">Component of the eukaryotic translation initiation factor 3 (eIF-3) complex, which is required for several steps in the initiation of protein synthesis. The eIF-3 complex associates with the 40S ribosome and facilitates the recruitment of eIF-1, eIF-1A, eIF-2:GTP:methionyl-tRNAi and eIF-5 to form the 43S pre-initiation complex (43S PIC). The eIF-3 complex stimulates mRNA recruitment to the 43S PIC and scanning of the mRNA for AUG recognition. The eIF-3 complex is also required for disassembly and recycling of post-termination ribosomal complexes and subsequently prevents premature joining of the 40S and 60S ribosomal subunits prior to initiation. The eIF-3 complex specifically targets and initiates translation of a subset of mRNAs involved in cell proliferation, including cell cycling, differentiation and apoptosis, and uses different modes of RNA stem-loop binding to exert either translational activation or repression.</text>
</comment>
<dbReference type="GO" id="GO:0005852">
    <property type="term" value="C:eukaryotic translation initiation factor 3 complex"/>
    <property type="evidence" value="ECO:0007669"/>
    <property type="project" value="UniProtKB-UniRule"/>
</dbReference>
<dbReference type="PANTHER" id="PTHR13022">
    <property type="entry name" value="EUKARYOTIC TRANSLATION INITIATION FACTOR 3 SUBUNIT 11"/>
    <property type="match status" value="1"/>
</dbReference>
<proteinExistence type="inferred from homology"/>
<dbReference type="Proteomes" id="UP000681967">
    <property type="component" value="Unassembled WGS sequence"/>
</dbReference>
<evidence type="ECO:0000313" key="13">
    <source>
        <dbReference type="EMBL" id="CAF3947904.1"/>
    </source>
</evidence>
<evidence type="ECO:0000313" key="12">
    <source>
        <dbReference type="EMBL" id="CAF3816092.1"/>
    </source>
</evidence>
<dbReference type="EMBL" id="CAJOBH010003332">
    <property type="protein sequence ID" value="CAF3947904.1"/>
    <property type="molecule type" value="Genomic_DNA"/>
</dbReference>
<dbReference type="OrthoDB" id="337745at2759"/>
<dbReference type="InterPro" id="IPR016020">
    <property type="entry name" value="Transl_init_fac_sub12_N_euk"/>
</dbReference>
<dbReference type="Gene3D" id="1.25.40.250">
    <property type="entry name" value="ARM repeat, domain 1"/>
    <property type="match status" value="1"/>
</dbReference>
<dbReference type="GO" id="GO:0003723">
    <property type="term" value="F:RNA binding"/>
    <property type="evidence" value="ECO:0007669"/>
    <property type="project" value="UniProtKB-UniRule"/>
</dbReference>
<dbReference type="EMBL" id="CAJNRF010011058">
    <property type="protein sequence ID" value="CAF2127964.1"/>
    <property type="molecule type" value="Genomic_DNA"/>
</dbReference>
<evidence type="ECO:0000256" key="5">
    <source>
        <dbReference type="HAMAP-Rule" id="MF_03010"/>
    </source>
</evidence>
<dbReference type="GO" id="GO:0001732">
    <property type="term" value="P:formation of cytoplasmic translation initiation complex"/>
    <property type="evidence" value="ECO:0007669"/>
    <property type="project" value="UniProtKB-UniRule"/>
</dbReference>
<dbReference type="Proteomes" id="UP000663834">
    <property type="component" value="Unassembled WGS sequence"/>
</dbReference>
<evidence type="ECO:0000256" key="3">
    <source>
        <dbReference type="ARBA" id="ARBA00022917"/>
    </source>
</evidence>
<dbReference type="AlphaFoldDB" id="A0A815QQ23"/>
<organism evidence="7 16">
    <name type="scientific">Rotaria magnacalcarata</name>
    <dbReference type="NCBI Taxonomy" id="392030"/>
    <lineage>
        <taxon>Eukaryota</taxon>
        <taxon>Metazoa</taxon>
        <taxon>Spiralia</taxon>
        <taxon>Gnathifera</taxon>
        <taxon>Rotifera</taxon>
        <taxon>Eurotatoria</taxon>
        <taxon>Bdelloidea</taxon>
        <taxon>Philodinida</taxon>
        <taxon>Philodinidae</taxon>
        <taxon>Rotaria</taxon>
    </lineage>
</organism>
<feature type="domain" description="PCI" evidence="6">
    <location>
        <begin position="47"/>
        <end position="208"/>
    </location>
</feature>
<dbReference type="EMBL" id="CAJNRE010005095">
    <property type="protein sequence ID" value="CAF2041877.1"/>
    <property type="molecule type" value="Genomic_DNA"/>
</dbReference>
<evidence type="ECO:0000313" key="9">
    <source>
        <dbReference type="EMBL" id="CAF2041877.1"/>
    </source>
</evidence>
<dbReference type="Proteomes" id="UP000663842">
    <property type="component" value="Unassembled WGS sequence"/>
</dbReference>
<comment type="similarity">
    <text evidence="5">Belongs to the eIF-3 subunit K family.</text>
</comment>
<evidence type="ECO:0000313" key="11">
    <source>
        <dbReference type="EMBL" id="CAF2127964.1"/>
    </source>
</evidence>
<evidence type="ECO:0000256" key="4">
    <source>
        <dbReference type="ARBA" id="ARBA00057041"/>
    </source>
</evidence>
<evidence type="ECO:0000313" key="7">
    <source>
        <dbReference type="EMBL" id="CAF1466220.1"/>
    </source>
</evidence>
<evidence type="ECO:0000313" key="8">
    <source>
        <dbReference type="EMBL" id="CAF1619852.1"/>
    </source>
</evidence>
<evidence type="ECO:0000313" key="15">
    <source>
        <dbReference type="EMBL" id="CAF4192262.1"/>
    </source>
</evidence>
<dbReference type="FunFam" id="1.25.40.250:FF:000001">
    <property type="entry name" value="Eukaryotic translation initiation factor 3 subunit K"/>
    <property type="match status" value="1"/>
</dbReference>
<dbReference type="PANTHER" id="PTHR13022:SF0">
    <property type="entry name" value="EUKARYOTIC TRANSLATION INITIATION FACTOR 3 SUBUNIT K"/>
    <property type="match status" value="1"/>
</dbReference>
<dbReference type="Proteomes" id="UP000663866">
    <property type="component" value="Unassembled WGS sequence"/>
</dbReference>
<dbReference type="FunFam" id="1.10.10.10:FF:000212">
    <property type="entry name" value="Eukaryotic translation initiation factor 3 subunit K"/>
    <property type="match status" value="1"/>
</dbReference>
<dbReference type="PROSITE" id="PS50250">
    <property type="entry name" value="PCI"/>
    <property type="match status" value="1"/>
</dbReference>
<keyword evidence="17" id="KW-1185">Reference proteome</keyword>
<dbReference type="HAMAP" id="MF_03010">
    <property type="entry name" value="eIF3k"/>
    <property type="match status" value="1"/>
</dbReference>
<dbReference type="GO" id="GO:0006446">
    <property type="term" value="P:regulation of translational initiation"/>
    <property type="evidence" value="ECO:0007669"/>
    <property type="project" value="InterPro"/>
</dbReference>
<accession>A0A815QQ23</accession>
<comment type="function">
    <text evidence="5">Component of the eukaryotic translation initiation factor 3 (eIF-3) complex, which is involved in protein synthesis of a specialized repertoire of mRNAs and, together with other initiation factors, stimulates binding of mRNA and methionyl-tRNAi to the 40S ribosome. The eIF-3 complex specifically targets and initiates translation of a subset of mRNAs involved in cell proliferation.</text>
</comment>
<comment type="subunit">
    <text evidence="5">Component of the eukaryotic translation initiation factor 3 (eIF-3) complex.</text>
</comment>
<dbReference type="GO" id="GO:0033290">
    <property type="term" value="C:eukaryotic 48S preinitiation complex"/>
    <property type="evidence" value="ECO:0007669"/>
    <property type="project" value="UniProtKB-UniRule"/>
</dbReference>
<evidence type="ECO:0000313" key="14">
    <source>
        <dbReference type="EMBL" id="CAF3963365.1"/>
    </source>
</evidence>
<dbReference type="SUPFAM" id="SSF48371">
    <property type="entry name" value="ARM repeat"/>
    <property type="match status" value="1"/>
</dbReference>
<dbReference type="Proteomes" id="UP000663855">
    <property type="component" value="Unassembled WGS sequence"/>
</dbReference>
<dbReference type="InterPro" id="IPR009374">
    <property type="entry name" value="eIF3k"/>
</dbReference>
<dbReference type="Pfam" id="PF10075">
    <property type="entry name" value="CSN8_PSD8_EIF3K"/>
    <property type="match status" value="1"/>
</dbReference>
<keyword evidence="1 5" id="KW-0963">Cytoplasm</keyword>
<dbReference type="InterPro" id="IPR000717">
    <property type="entry name" value="PCI_dom"/>
</dbReference>
<dbReference type="Proteomes" id="UP000676336">
    <property type="component" value="Unassembled WGS sequence"/>
</dbReference>
<dbReference type="Proteomes" id="UP000663824">
    <property type="component" value="Unassembled WGS sequence"/>
</dbReference>
<gene>
    <name evidence="13" type="ORF">BYL167_LOCUS10865</name>
    <name evidence="8" type="ORF">CJN711_LOCUS37742</name>
    <name evidence="7" type="ORF">KQP761_LOCUS12799</name>
    <name evidence="9" type="ORF">MBJ925_LOCUS11524</name>
    <name evidence="15" type="ORF">OVN521_LOCUS25904</name>
    <name evidence="14" type="ORF">SMN809_LOCUS9919</name>
    <name evidence="12" type="ORF">UXM345_LOCUS5681</name>
    <name evidence="11" type="ORF">WKI299_LOCUS25760</name>
    <name evidence="10" type="ORF">XDN619_LOCUS14474</name>
</gene>
<dbReference type="InterPro" id="IPR033464">
    <property type="entry name" value="CSN8_PSD8_EIF3K"/>
</dbReference>
<reference evidence="7" key="1">
    <citation type="submission" date="2021-02" db="EMBL/GenBank/DDBJ databases">
        <authorList>
            <person name="Nowell W R."/>
        </authorList>
    </citation>
    <scope>NUCLEOTIDE SEQUENCE</scope>
</reference>
<evidence type="ECO:0000256" key="2">
    <source>
        <dbReference type="ARBA" id="ARBA00022540"/>
    </source>
</evidence>
<dbReference type="GO" id="GO:0003743">
    <property type="term" value="F:translation initiation factor activity"/>
    <property type="evidence" value="ECO:0007669"/>
    <property type="project" value="UniProtKB-UniRule"/>
</dbReference>